<dbReference type="GO" id="GO:0055085">
    <property type="term" value="P:transmembrane transport"/>
    <property type="evidence" value="ECO:0007669"/>
    <property type="project" value="InterPro"/>
</dbReference>
<evidence type="ECO:0000256" key="5">
    <source>
        <dbReference type="RuleBase" id="RU363032"/>
    </source>
</evidence>
<dbReference type="HOGENOM" id="CLU_028518_8_0_0"/>
<comment type="similarity">
    <text evidence="5">Belongs to the binding-protein-dependent transport system permease family.</text>
</comment>
<comment type="subcellular location">
    <subcellularLocation>
        <location evidence="5">Cell membrane</location>
        <topology evidence="5">Multi-pass membrane protein</topology>
    </subcellularLocation>
    <subcellularLocation>
        <location evidence="1">Membrane</location>
        <topology evidence="1">Multi-pass membrane protein</topology>
    </subcellularLocation>
</comment>
<keyword evidence="2 5" id="KW-0812">Transmembrane</keyword>
<dbReference type="Proteomes" id="UP000032809">
    <property type="component" value="Chromosome I"/>
</dbReference>
<dbReference type="Pfam" id="PF00528">
    <property type="entry name" value="BPD_transp_1"/>
    <property type="match status" value="1"/>
</dbReference>
<evidence type="ECO:0000256" key="2">
    <source>
        <dbReference type="ARBA" id="ARBA00022692"/>
    </source>
</evidence>
<keyword evidence="4 5" id="KW-0472">Membrane</keyword>
<dbReference type="OrthoDB" id="9805884at2"/>
<evidence type="ECO:0000256" key="3">
    <source>
        <dbReference type="ARBA" id="ARBA00022989"/>
    </source>
</evidence>
<protein>
    <submittedName>
        <fullName evidence="7">ABC-type dipeptide/oligopeptide/nickel transport systems, permease components</fullName>
    </submittedName>
</protein>
<dbReference type="STRING" id="1006576.DTL3_0421"/>
<dbReference type="Gene3D" id="1.10.3720.10">
    <property type="entry name" value="MetI-like"/>
    <property type="match status" value="1"/>
</dbReference>
<dbReference type="AlphaFoldDB" id="A0A0C7NPC3"/>
<feature type="transmembrane region" description="Helical" evidence="5">
    <location>
        <begin position="243"/>
        <end position="264"/>
    </location>
</feature>
<keyword evidence="8" id="KW-1185">Reference proteome</keyword>
<dbReference type="PANTHER" id="PTHR42729:SF1">
    <property type="entry name" value="OLIGO_DIPEPTIDE TRANSPORT, PERMEASE PROTEIN (DPPC-2)"/>
    <property type="match status" value="1"/>
</dbReference>
<accession>A0A0C7NPC3</accession>
<feature type="domain" description="ABC transmembrane type-1" evidence="6">
    <location>
        <begin position="72"/>
        <end position="266"/>
    </location>
</feature>
<feature type="transmembrane region" description="Helical" evidence="5">
    <location>
        <begin position="12"/>
        <end position="32"/>
    </location>
</feature>
<keyword evidence="3 5" id="KW-1133">Transmembrane helix</keyword>
<feature type="transmembrane region" description="Helical" evidence="5">
    <location>
        <begin position="181"/>
        <end position="204"/>
    </location>
</feature>
<keyword evidence="5" id="KW-0813">Transport</keyword>
<proteinExistence type="inferred from homology"/>
<dbReference type="CDD" id="cd06261">
    <property type="entry name" value="TM_PBP2"/>
    <property type="match status" value="1"/>
</dbReference>
<feature type="transmembrane region" description="Helical" evidence="5">
    <location>
        <begin position="76"/>
        <end position="95"/>
    </location>
</feature>
<dbReference type="PROSITE" id="PS50928">
    <property type="entry name" value="ABC_TM1"/>
    <property type="match status" value="1"/>
</dbReference>
<dbReference type="RefSeq" id="WP_045087315.1">
    <property type="nucleotide sequence ID" value="NZ_LN824141.1"/>
</dbReference>
<dbReference type="GO" id="GO:0005886">
    <property type="term" value="C:plasma membrane"/>
    <property type="evidence" value="ECO:0007669"/>
    <property type="project" value="UniProtKB-SubCell"/>
</dbReference>
<evidence type="ECO:0000259" key="6">
    <source>
        <dbReference type="PROSITE" id="PS50928"/>
    </source>
</evidence>
<organism evidence="7 8">
    <name type="scientific">Defluviitoga tunisiensis</name>
    <dbReference type="NCBI Taxonomy" id="1006576"/>
    <lineage>
        <taxon>Bacteria</taxon>
        <taxon>Thermotogati</taxon>
        <taxon>Thermotogota</taxon>
        <taxon>Thermotogae</taxon>
        <taxon>Petrotogales</taxon>
        <taxon>Petrotogaceae</taxon>
        <taxon>Defluviitoga</taxon>
    </lineage>
</organism>
<dbReference type="KEGG" id="dtn:DTL3_0421"/>
<name>A0A0C7NPC3_DEFTU</name>
<dbReference type="PANTHER" id="PTHR42729">
    <property type="entry name" value="OLIGO/DIPEPTIDE TRANSPORT, PERMEASE PROTEIN (DPPC-2)"/>
    <property type="match status" value="1"/>
</dbReference>
<feature type="transmembrane region" description="Helical" evidence="5">
    <location>
        <begin position="107"/>
        <end position="130"/>
    </location>
</feature>
<sequence length="282" mass="32208">MNFKDLIKKDMRFRIGFIIILLIFCFSSFSFFSPIDPFSTYYVPVNRPPSLDYIFGTNSKGQDLFWMTSFAFRNSIFFGLITASISRIIALLVGTVSGYKGGKTDSVLMIINDSFITLPVLLVMILIAMVFRRLPFFLLAVVLAFFGWSWDARLFRSQILSLKERKLTYTARFSGMKTLDLIFKIYFPHLTPIFFSTFINNMIWSLGLEVTLSVLGLTSLQTPSIGTTIYWANQHQALILGVWWWLAIPLIGAILLFTSLYLLIVSLNEYIDPRVRAQGGIS</sequence>
<dbReference type="EMBL" id="LN824141">
    <property type="protein sequence ID" value="CEP77747.1"/>
    <property type="molecule type" value="Genomic_DNA"/>
</dbReference>
<evidence type="ECO:0000256" key="4">
    <source>
        <dbReference type="ARBA" id="ARBA00023136"/>
    </source>
</evidence>
<dbReference type="InterPro" id="IPR035906">
    <property type="entry name" value="MetI-like_sf"/>
</dbReference>
<dbReference type="InterPro" id="IPR000515">
    <property type="entry name" value="MetI-like"/>
</dbReference>
<dbReference type="SUPFAM" id="SSF161098">
    <property type="entry name" value="MetI-like"/>
    <property type="match status" value="1"/>
</dbReference>
<gene>
    <name evidence="7" type="primary">dppC3</name>
    <name evidence="7" type="ORF">DTL3_0421</name>
</gene>
<evidence type="ECO:0000313" key="7">
    <source>
        <dbReference type="EMBL" id="CEP77747.1"/>
    </source>
</evidence>
<evidence type="ECO:0000313" key="8">
    <source>
        <dbReference type="Proteomes" id="UP000032809"/>
    </source>
</evidence>
<evidence type="ECO:0000256" key="1">
    <source>
        <dbReference type="ARBA" id="ARBA00004141"/>
    </source>
</evidence>
<reference evidence="8" key="1">
    <citation type="submission" date="2014-11" db="EMBL/GenBank/DDBJ databases">
        <authorList>
            <person name="Wibberg D."/>
        </authorList>
    </citation>
    <scope>NUCLEOTIDE SEQUENCE [LARGE SCALE GENOMIC DNA]</scope>
    <source>
        <strain evidence="8">L3</strain>
    </source>
</reference>
<feature type="transmembrane region" description="Helical" evidence="5">
    <location>
        <begin position="136"/>
        <end position="155"/>
    </location>
</feature>